<feature type="domain" description="Fibronectin type-III" evidence="3">
    <location>
        <begin position="1"/>
        <end position="50"/>
    </location>
</feature>
<dbReference type="GO" id="GO:0005737">
    <property type="term" value="C:cytoplasm"/>
    <property type="evidence" value="ECO:0007669"/>
    <property type="project" value="TreeGrafter"/>
</dbReference>
<dbReference type="SUPFAM" id="SSF49899">
    <property type="entry name" value="Concanavalin A-like lectins/glucanases"/>
    <property type="match status" value="1"/>
</dbReference>
<organism evidence="4 5">
    <name type="scientific">Poecilia latipinna</name>
    <name type="common">sailfin molly</name>
    <dbReference type="NCBI Taxonomy" id="48699"/>
    <lineage>
        <taxon>Eukaryota</taxon>
        <taxon>Metazoa</taxon>
        <taxon>Chordata</taxon>
        <taxon>Craniata</taxon>
        <taxon>Vertebrata</taxon>
        <taxon>Euteleostomi</taxon>
        <taxon>Actinopterygii</taxon>
        <taxon>Neopterygii</taxon>
        <taxon>Teleostei</taxon>
        <taxon>Neoteleostei</taxon>
        <taxon>Acanthomorphata</taxon>
        <taxon>Ovalentaria</taxon>
        <taxon>Atherinomorphae</taxon>
        <taxon>Cyprinodontiformes</taxon>
        <taxon>Poeciliidae</taxon>
        <taxon>Poeciliinae</taxon>
        <taxon>Poecilia</taxon>
    </lineage>
</organism>
<dbReference type="PANTHER" id="PTHR24099">
    <property type="entry name" value="E3 UBIQUITIN-PROTEIN LIGASE TRIM36-RELATED"/>
    <property type="match status" value="1"/>
</dbReference>
<dbReference type="Pfam" id="PF00041">
    <property type="entry name" value="fn3"/>
    <property type="match status" value="1"/>
</dbReference>
<dbReference type="InterPro" id="IPR003879">
    <property type="entry name" value="Butyrophylin_SPRY"/>
</dbReference>
<feature type="domain" description="Fibronectin type-III" evidence="3">
    <location>
        <begin position="52"/>
        <end position="143"/>
    </location>
</feature>
<dbReference type="InterPro" id="IPR003877">
    <property type="entry name" value="SPRY_dom"/>
</dbReference>
<dbReference type="PROSITE" id="PS50188">
    <property type="entry name" value="B302_SPRY"/>
    <property type="match status" value="1"/>
</dbReference>
<dbReference type="Gene3D" id="2.60.40.10">
    <property type="entry name" value="Immunoglobulins"/>
    <property type="match status" value="2"/>
</dbReference>
<reference evidence="4" key="2">
    <citation type="submission" date="2025-09" db="UniProtKB">
        <authorList>
            <consortium name="Ensembl"/>
        </authorList>
    </citation>
    <scope>IDENTIFICATION</scope>
</reference>
<dbReference type="PANTHER" id="PTHR24099:SF7">
    <property type="entry name" value="CARDIOMYOPATHY-ASSOCIATED PROTEIN 5"/>
    <property type="match status" value="1"/>
</dbReference>
<dbReference type="PRINTS" id="PR01407">
    <property type="entry name" value="BUTYPHLNCDUF"/>
</dbReference>
<dbReference type="AlphaFoldDB" id="A0A3B3TRZ4"/>
<name>A0A3B3TRZ4_9TELE</name>
<evidence type="ECO:0000313" key="4">
    <source>
        <dbReference type="Ensembl" id="ENSPLAP00000003131.1"/>
    </source>
</evidence>
<evidence type="ECO:0000256" key="1">
    <source>
        <dbReference type="ARBA" id="ARBA00023054"/>
    </source>
</evidence>
<dbReference type="PROSITE" id="PS50853">
    <property type="entry name" value="FN3"/>
    <property type="match status" value="2"/>
</dbReference>
<dbReference type="InterPro" id="IPR001870">
    <property type="entry name" value="B30.2/SPRY"/>
</dbReference>
<dbReference type="InterPro" id="IPR003961">
    <property type="entry name" value="FN3_dom"/>
</dbReference>
<dbReference type="Pfam" id="PF00622">
    <property type="entry name" value="SPRY"/>
    <property type="match status" value="1"/>
</dbReference>
<dbReference type="InterPro" id="IPR050617">
    <property type="entry name" value="E3_ligase_FN3/SPRY"/>
</dbReference>
<dbReference type="Proteomes" id="UP000261500">
    <property type="component" value="Unplaced"/>
</dbReference>
<evidence type="ECO:0008006" key="6">
    <source>
        <dbReference type="Google" id="ProtNLM"/>
    </source>
</evidence>
<accession>A0A3B3TRZ4</accession>
<dbReference type="GeneTree" id="ENSGT00940000159696"/>
<reference evidence="4" key="1">
    <citation type="submission" date="2025-08" db="UniProtKB">
        <authorList>
            <consortium name="Ensembl"/>
        </authorList>
    </citation>
    <scope>IDENTIFICATION</scope>
</reference>
<keyword evidence="1" id="KW-0175">Coiled coil</keyword>
<dbReference type="InterPro" id="IPR043136">
    <property type="entry name" value="B30.2/SPRY_sf"/>
</dbReference>
<dbReference type="Ensembl" id="ENSPLAT00000011890.1">
    <property type="protein sequence ID" value="ENSPLAP00000003131.1"/>
    <property type="gene ID" value="ENSPLAG00000004547.1"/>
</dbReference>
<dbReference type="SUPFAM" id="SSF49265">
    <property type="entry name" value="Fibronectin type III"/>
    <property type="match status" value="1"/>
</dbReference>
<dbReference type="STRING" id="48699.ENSPLAP00000003131"/>
<evidence type="ECO:0000259" key="3">
    <source>
        <dbReference type="PROSITE" id="PS50853"/>
    </source>
</evidence>
<evidence type="ECO:0000259" key="2">
    <source>
        <dbReference type="PROSITE" id="PS50188"/>
    </source>
</evidence>
<dbReference type="InterPro" id="IPR036116">
    <property type="entry name" value="FN3_sf"/>
</dbReference>
<evidence type="ECO:0000313" key="5">
    <source>
        <dbReference type="Proteomes" id="UP000261500"/>
    </source>
</evidence>
<dbReference type="CDD" id="cd00063">
    <property type="entry name" value="FN3"/>
    <property type="match status" value="2"/>
</dbReference>
<dbReference type="Gene3D" id="2.60.120.920">
    <property type="match status" value="1"/>
</dbReference>
<dbReference type="InterPro" id="IPR013783">
    <property type="entry name" value="Ig-like_fold"/>
</dbReference>
<dbReference type="InterPro" id="IPR013320">
    <property type="entry name" value="ConA-like_dom_sf"/>
</dbReference>
<sequence>MMEYRVTVKESYCVLEDLEPDRKYKVWVMAVNYSGCSLPSDRLIFTTAPSVPVINTERSSVMWDSATLRWSSTNPSPGLSYTLEYCRQYELEGEGLRSIAGIEGCEQTVVLQPNENYLFYIKAVSEAGASEQSEAALVSTKGTRFQLLQSSAHPSLKLSDDRTTLIGRFSSGHRLFVSRCPSILGELLPSRGIYYWETLVSESPAYRLGVACSADYLNCSLGENSSSWCLQSFTFLFLSSCRYQLLHSDVQSSVFVTESPERVGTLLDQQLGCLSFYNARSGQLLGSFPQRGGRPCRPALALDQPGSLQVCMGLSTPSAVMFSSTFPP</sequence>
<proteinExistence type="predicted"/>
<keyword evidence="5" id="KW-1185">Reference proteome</keyword>
<feature type="domain" description="B30.2/SPRY" evidence="2">
    <location>
        <begin position="125"/>
        <end position="317"/>
    </location>
</feature>
<protein>
    <recommendedName>
        <fullName evidence="6">Fibronectin type-III domain-containing protein</fullName>
    </recommendedName>
</protein>